<dbReference type="InterPro" id="IPR006016">
    <property type="entry name" value="UspA"/>
</dbReference>
<feature type="domain" description="UspA" evidence="2">
    <location>
        <begin position="165"/>
        <end position="309"/>
    </location>
</feature>
<feature type="region of interest" description="Disordered" evidence="1">
    <location>
        <begin position="337"/>
        <end position="412"/>
    </location>
</feature>
<dbReference type="PANTHER" id="PTHR46100:SF4">
    <property type="entry name" value="USPA DOMAIN-CONTAINING PROTEIN"/>
    <property type="match status" value="1"/>
</dbReference>
<proteinExistence type="predicted"/>
<dbReference type="CDD" id="cd23659">
    <property type="entry name" value="USP_At3g01520-like"/>
    <property type="match status" value="1"/>
</dbReference>
<accession>A0A2N1JCR7</accession>
<dbReference type="Gene3D" id="3.40.50.620">
    <property type="entry name" value="HUPs"/>
    <property type="match status" value="1"/>
</dbReference>
<dbReference type="STRING" id="2020962.A0A2N1JCR7"/>
<gene>
    <name evidence="3" type="ORF">MVES_001444</name>
</gene>
<dbReference type="SUPFAM" id="SSF52402">
    <property type="entry name" value="Adenine nucleotide alpha hydrolases-like"/>
    <property type="match status" value="1"/>
</dbReference>
<feature type="compositionally biased region" description="Polar residues" evidence="1">
    <location>
        <begin position="391"/>
        <end position="412"/>
    </location>
</feature>
<dbReference type="InterPro" id="IPR014729">
    <property type="entry name" value="Rossmann-like_a/b/a_fold"/>
</dbReference>
<dbReference type="PRINTS" id="PR01438">
    <property type="entry name" value="UNVRSLSTRESS"/>
</dbReference>
<evidence type="ECO:0000313" key="3">
    <source>
        <dbReference type="EMBL" id="PKI84334.1"/>
    </source>
</evidence>
<dbReference type="OrthoDB" id="992776at2759"/>
<reference evidence="3 4" key="1">
    <citation type="submission" date="2017-10" db="EMBL/GenBank/DDBJ databases">
        <title>A novel species of cold-tolerant Malassezia isolated from bats.</title>
        <authorList>
            <person name="Lorch J.M."/>
            <person name="Palmer J.M."/>
            <person name="Vanderwolf K.J."/>
            <person name="Schmidt K.Z."/>
            <person name="Verant M.L."/>
            <person name="Weller T.J."/>
            <person name="Blehert D.S."/>
        </authorList>
    </citation>
    <scope>NUCLEOTIDE SEQUENCE [LARGE SCALE GENOMIC DNA]</scope>
    <source>
        <strain evidence="3 4">NWHC:44797-103</strain>
    </source>
</reference>
<name>A0A2N1JCR7_9BASI</name>
<evidence type="ECO:0000259" key="2">
    <source>
        <dbReference type="Pfam" id="PF00582"/>
    </source>
</evidence>
<evidence type="ECO:0000313" key="4">
    <source>
        <dbReference type="Proteomes" id="UP000232875"/>
    </source>
</evidence>
<dbReference type="EMBL" id="KZ454989">
    <property type="protein sequence ID" value="PKI84334.1"/>
    <property type="molecule type" value="Genomic_DNA"/>
</dbReference>
<feature type="compositionally biased region" description="Acidic residues" evidence="1">
    <location>
        <begin position="20"/>
        <end position="49"/>
    </location>
</feature>
<dbReference type="PANTHER" id="PTHR46100">
    <property type="entry name" value="IMP2'P"/>
    <property type="match status" value="1"/>
</dbReference>
<dbReference type="InterPro" id="IPR006015">
    <property type="entry name" value="Universal_stress_UspA"/>
</dbReference>
<sequence>MDSEHRPPFSDNAQHSPTQGDDDDDMASVVSSEDESVLCSDEEDDAEQGEATDFDLETLKNTLHNAHSLCLDAGWPKTDITNYEDDDLMDPAADEFQTAPNIVYSRNDKEVVSQRNLYESSGLPESISGRPRLSTIGPTFERNRCTVTMIYGDYYYCAKHAKRRKRYVIASDGSEGSQYAINWAMGAVLRDGDETLIVSVMETDSKLDALHDNAEEVGGLTMNQRIREDMAIFLANQAYVLLQRSCLGVKVSCQAIHAHNARHMLLDLIDFYAPTMVIVGSRGMHTIRGMLGSMSHYLVQKSSVPVMVAHNKLQLPLLPRGKAAVVNNVRMRHTRLDQAVTEKSSNVADRGDEEEAKDEKESGTDRHRKEDERLNRLNRKSLERRNKHATESYTQEKNQGALENQAASLAIE</sequence>
<feature type="region of interest" description="Disordered" evidence="1">
    <location>
        <begin position="1"/>
        <end position="49"/>
    </location>
</feature>
<evidence type="ECO:0000256" key="1">
    <source>
        <dbReference type="SAM" id="MobiDB-lite"/>
    </source>
</evidence>
<protein>
    <recommendedName>
        <fullName evidence="2">UspA domain-containing protein</fullName>
    </recommendedName>
</protein>
<keyword evidence="4" id="KW-1185">Reference proteome</keyword>
<organism evidence="3 4">
    <name type="scientific">Malassezia vespertilionis</name>
    <dbReference type="NCBI Taxonomy" id="2020962"/>
    <lineage>
        <taxon>Eukaryota</taxon>
        <taxon>Fungi</taxon>
        <taxon>Dikarya</taxon>
        <taxon>Basidiomycota</taxon>
        <taxon>Ustilaginomycotina</taxon>
        <taxon>Malasseziomycetes</taxon>
        <taxon>Malasseziales</taxon>
        <taxon>Malasseziaceae</taxon>
        <taxon>Malassezia</taxon>
    </lineage>
</organism>
<dbReference type="Pfam" id="PF00582">
    <property type="entry name" value="Usp"/>
    <property type="match status" value="1"/>
</dbReference>
<dbReference type="Proteomes" id="UP000232875">
    <property type="component" value="Unassembled WGS sequence"/>
</dbReference>
<feature type="compositionally biased region" description="Basic and acidic residues" evidence="1">
    <location>
        <begin position="357"/>
        <end position="390"/>
    </location>
</feature>
<dbReference type="AlphaFoldDB" id="A0A2N1JCR7"/>